<sequence>MGGTALHCTAPPSSGHSAWAHWPVRVSCGAGFPRAAAFLLRSLAPSFANPALDAGPVGRLGCSELVPPYVGPPAPLVATRLVSDGPRISLPPRHRAALLYSRPATQVGRSEAADDW</sequence>
<keyword evidence="2" id="KW-1185">Reference proteome</keyword>
<evidence type="ECO:0000313" key="1">
    <source>
        <dbReference type="EMBL" id="SPO36205.1"/>
    </source>
</evidence>
<dbReference type="EMBL" id="OOIP01000003">
    <property type="protein sequence ID" value="SPO36205.1"/>
    <property type="molecule type" value="Genomic_DNA"/>
</dbReference>
<reference evidence="1 2" key="1">
    <citation type="submission" date="2018-03" db="EMBL/GenBank/DDBJ databases">
        <authorList>
            <person name="Guldener U."/>
        </authorList>
    </citation>
    <scope>NUCLEOTIDE SEQUENCE [LARGE SCALE GENOMIC DNA]</scope>
    <source>
        <strain evidence="1 2">DAOM196992</strain>
    </source>
</reference>
<gene>
    <name evidence="1" type="ORF">PSFLO_01676</name>
</gene>
<dbReference type="Proteomes" id="UP000323386">
    <property type="component" value="Unassembled WGS sequence"/>
</dbReference>
<evidence type="ECO:0000313" key="2">
    <source>
        <dbReference type="Proteomes" id="UP000323386"/>
    </source>
</evidence>
<proteinExistence type="predicted"/>
<protein>
    <submittedName>
        <fullName evidence="1">Uncharacterized protein</fullName>
    </submittedName>
</protein>
<dbReference type="AlphaFoldDB" id="A0A5C3EWQ5"/>
<organism evidence="1 2">
    <name type="scientific">Pseudozyma flocculosa</name>
    <dbReference type="NCBI Taxonomy" id="84751"/>
    <lineage>
        <taxon>Eukaryota</taxon>
        <taxon>Fungi</taxon>
        <taxon>Dikarya</taxon>
        <taxon>Basidiomycota</taxon>
        <taxon>Ustilaginomycotina</taxon>
        <taxon>Ustilaginomycetes</taxon>
        <taxon>Ustilaginales</taxon>
        <taxon>Ustilaginaceae</taxon>
        <taxon>Pseudozyma</taxon>
    </lineage>
</organism>
<name>A0A5C3EWQ5_9BASI</name>
<accession>A0A5C3EWQ5</accession>